<dbReference type="RefSeq" id="WP_272181279.1">
    <property type="nucleotide sequence ID" value="NZ_JAQOMS010000002.1"/>
</dbReference>
<gene>
    <name evidence="1" type="ORF">PN838_15860</name>
</gene>
<dbReference type="SUPFAM" id="SSF53383">
    <property type="entry name" value="PLP-dependent transferases"/>
    <property type="match status" value="1"/>
</dbReference>
<dbReference type="Gene3D" id="3.90.1150.10">
    <property type="entry name" value="Aspartate Aminotransferase, domain 1"/>
    <property type="match status" value="1"/>
</dbReference>
<accession>A0ABT5FG58</accession>
<proteinExistence type="predicted"/>
<organism evidence="1 2">
    <name type="scientific">Psychrosphaera algicola</name>
    <dbReference type="NCBI Taxonomy" id="3023714"/>
    <lineage>
        <taxon>Bacteria</taxon>
        <taxon>Pseudomonadati</taxon>
        <taxon>Pseudomonadota</taxon>
        <taxon>Gammaproteobacteria</taxon>
        <taxon>Alteromonadales</taxon>
        <taxon>Pseudoalteromonadaceae</taxon>
        <taxon>Psychrosphaera</taxon>
    </lineage>
</organism>
<dbReference type="InterPro" id="IPR015421">
    <property type="entry name" value="PyrdxlP-dep_Trfase_major"/>
</dbReference>
<dbReference type="Proteomes" id="UP001528411">
    <property type="component" value="Unassembled WGS sequence"/>
</dbReference>
<name>A0ABT5FG58_9GAMM</name>
<dbReference type="EMBL" id="JAQOMS010000002">
    <property type="protein sequence ID" value="MDC2889967.1"/>
    <property type="molecule type" value="Genomic_DNA"/>
</dbReference>
<evidence type="ECO:0000313" key="2">
    <source>
        <dbReference type="Proteomes" id="UP001528411"/>
    </source>
</evidence>
<dbReference type="InterPro" id="IPR015424">
    <property type="entry name" value="PyrdxlP-dep_Trfase"/>
</dbReference>
<protein>
    <recommendedName>
        <fullName evidence="3">Kynureninase</fullName>
    </recommendedName>
</protein>
<reference evidence="1 2" key="1">
    <citation type="submission" date="2023-01" db="EMBL/GenBank/DDBJ databases">
        <title>Psychrosphaera sp. nov., isolated from marine algae.</title>
        <authorList>
            <person name="Bayburt H."/>
            <person name="Choi B.J."/>
            <person name="Kim J.M."/>
            <person name="Choi D.G."/>
            <person name="Jeon C.O."/>
        </authorList>
    </citation>
    <scope>NUCLEOTIDE SEQUENCE [LARGE SCALE GENOMIC DNA]</scope>
    <source>
        <strain evidence="1 2">G1-22</strain>
    </source>
</reference>
<dbReference type="InterPro" id="IPR015422">
    <property type="entry name" value="PyrdxlP-dep_Trfase_small"/>
</dbReference>
<evidence type="ECO:0008006" key="3">
    <source>
        <dbReference type="Google" id="ProtNLM"/>
    </source>
</evidence>
<dbReference type="Gene3D" id="3.40.640.10">
    <property type="entry name" value="Type I PLP-dependent aspartate aminotransferase-like (Major domain)"/>
    <property type="match status" value="1"/>
</dbReference>
<keyword evidence="2" id="KW-1185">Reference proteome</keyword>
<evidence type="ECO:0000313" key="1">
    <source>
        <dbReference type="EMBL" id="MDC2889967.1"/>
    </source>
</evidence>
<sequence length="172" mass="19567">MIPDGNFQPSYTGWFAEFGDLHQRVPGKVGYAKNGQQFAGATTDLSAMYRLHASLTLFKKNGITVDTIHNHVLKCQRAFLAIIDDLQHPDINRSNLIQNSLFDAIESSNDTPINRVNQHGHFLTFRLPEDKVQQLASYLSEHGIKTDFRGDRLRFGFALYHQPEQYDLSCLT</sequence>
<comment type="caution">
    <text evidence="1">The sequence shown here is derived from an EMBL/GenBank/DDBJ whole genome shotgun (WGS) entry which is preliminary data.</text>
</comment>